<keyword evidence="2" id="KW-1185">Reference proteome</keyword>
<dbReference type="STRING" id="1513793.SAMN06296036_113158"/>
<dbReference type="Proteomes" id="UP000192907">
    <property type="component" value="Unassembled WGS sequence"/>
</dbReference>
<dbReference type="PROSITE" id="PS51257">
    <property type="entry name" value="PROKAR_LIPOPROTEIN"/>
    <property type="match status" value="1"/>
</dbReference>
<gene>
    <name evidence="1" type="ORF">SAMN06296036_113158</name>
</gene>
<proteinExistence type="predicted"/>
<dbReference type="RefSeq" id="WP_132321253.1">
    <property type="nucleotide sequence ID" value="NZ_FWZT01000013.1"/>
</dbReference>
<organism evidence="1 2">
    <name type="scientific">Pseudobacteriovorax antillogorgiicola</name>
    <dbReference type="NCBI Taxonomy" id="1513793"/>
    <lineage>
        <taxon>Bacteria</taxon>
        <taxon>Pseudomonadati</taxon>
        <taxon>Bdellovibrionota</taxon>
        <taxon>Oligoflexia</taxon>
        <taxon>Oligoflexales</taxon>
        <taxon>Pseudobacteriovoracaceae</taxon>
        <taxon>Pseudobacteriovorax</taxon>
    </lineage>
</organism>
<dbReference type="AlphaFoldDB" id="A0A1Y6C5H3"/>
<evidence type="ECO:0000313" key="1">
    <source>
        <dbReference type="EMBL" id="SMF44859.1"/>
    </source>
</evidence>
<accession>A0A1Y6C5H3</accession>
<protein>
    <recommendedName>
        <fullName evidence="3">Lipoprotein</fullName>
    </recommendedName>
</protein>
<name>A0A1Y6C5H3_9BACT</name>
<reference evidence="2" key="1">
    <citation type="submission" date="2017-04" db="EMBL/GenBank/DDBJ databases">
        <authorList>
            <person name="Varghese N."/>
            <person name="Submissions S."/>
        </authorList>
    </citation>
    <scope>NUCLEOTIDE SEQUENCE [LARGE SCALE GENOMIC DNA]</scope>
    <source>
        <strain evidence="2">RKEM611</strain>
    </source>
</reference>
<dbReference type="EMBL" id="FWZT01000013">
    <property type="protein sequence ID" value="SMF44859.1"/>
    <property type="molecule type" value="Genomic_DNA"/>
</dbReference>
<sequence length="72" mass="7698">MKVIMLCVAFTISACNHNNVKYHKARLLDPMMDPEKTDTLMLSLIGESGVWLEKSVEQGAGLVGGSCPTCGG</sequence>
<evidence type="ECO:0000313" key="2">
    <source>
        <dbReference type="Proteomes" id="UP000192907"/>
    </source>
</evidence>
<evidence type="ECO:0008006" key="3">
    <source>
        <dbReference type="Google" id="ProtNLM"/>
    </source>
</evidence>